<dbReference type="EMBL" id="MFLL01000032">
    <property type="protein sequence ID" value="OGG68480.1"/>
    <property type="molecule type" value="Genomic_DNA"/>
</dbReference>
<dbReference type="AlphaFoldDB" id="A0A1F6E4L3"/>
<sequence length="214" mass="23394">MARPMSASGMTDGQIKDLLKKVAEAARKHRKDVSQKAAGQALGVPNIGTMMFAVFRQLADAMSNLIVHRVKVDRTRTPQQALDACGRKQYVNSEVVATMPAGKGKNVRLTYFKPDKSAYDDNGLLKPGALDEEYKKHGLKADPQAQIDDNAANPNFADKTPNACQWTDKNGNHCYATFYRWNGGPVVFVSRFGLDWDGRWSFAGVPDGSSASAV</sequence>
<accession>A0A1F6E4L3</accession>
<proteinExistence type="predicted"/>
<comment type="caution">
    <text evidence="1">The sequence shown here is derived from an EMBL/GenBank/DDBJ whole genome shotgun (WGS) entry which is preliminary data.</text>
</comment>
<evidence type="ECO:0000313" key="2">
    <source>
        <dbReference type="Proteomes" id="UP000176914"/>
    </source>
</evidence>
<gene>
    <name evidence="1" type="ORF">A3C20_01970</name>
</gene>
<dbReference type="Proteomes" id="UP000176914">
    <property type="component" value="Unassembled WGS sequence"/>
</dbReference>
<protein>
    <submittedName>
        <fullName evidence="1">Uncharacterized protein</fullName>
    </submittedName>
</protein>
<reference evidence="1 2" key="1">
    <citation type="journal article" date="2016" name="Nat. Commun.">
        <title>Thousands of microbial genomes shed light on interconnected biogeochemical processes in an aquifer system.</title>
        <authorList>
            <person name="Anantharaman K."/>
            <person name="Brown C.T."/>
            <person name="Hug L.A."/>
            <person name="Sharon I."/>
            <person name="Castelle C.J."/>
            <person name="Probst A.J."/>
            <person name="Thomas B.C."/>
            <person name="Singh A."/>
            <person name="Wilkins M.J."/>
            <person name="Karaoz U."/>
            <person name="Brodie E.L."/>
            <person name="Williams K.H."/>
            <person name="Hubbard S.S."/>
            <person name="Banfield J.F."/>
        </authorList>
    </citation>
    <scope>NUCLEOTIDE SEQUENCE [LARGE SCALE GENOMIC DNA]</scope>
</reference>
<organism evidence="1 2">
    <name type="scientific">Candidatus Kaiserbacteria bacterium RIFCSPHIGHO2_02_FULL_55_25</name>
    <dbReference type="NCBI Taxonomy" id="1798498"/>
    <lineage>
        <taxon>Bacteria</taxon>
        <taxon>Candidatus Kaiseribacteriota</taxon>
    </lineage>
</organism>
<evidence type="ECO:0000313" key="1">
    <source>
        <dbReference type="EMBL" id="OGG68480.1"/>
    </source>
</evidence>
<name>A0A1F6E4L3_9BACT</name>